<organism evidence="5 6">
    <name type="scientific">Cymbomonas tetramitiformis</name>
    <dbReference type="NCBI Taxonomy" id="36881"/>
    <lineage>
        <taxon>Eukaryota</taxon>
        <taxon>Viridiplantae</taxon>
        <taxon>Chlorophyta</taxon>
        <taxon>Pyramimonadophyceae</taxon>
        <taxon>Pyramimonadales</taxon>
        <taxon>Pyramimonadaceae</taxon>
        <taxon>Cymbomonas</taxon>
    </lineage>
</organism>
<dbReference type="SUPFAM" id="SSF48403">
    <property type="entry name" value="Ankyrin repeat"/>
    <property type="match status" value="1"/>
</dbReference>
<dbReference type="PROSITE" id="PS50103">
    <property type="entry name" value="ZF_C3H1"/>
    <property type="match status" value="1"/>
</dbReference>
<dbReference type="InterPro" id="IPR000571">
    <property type="entry name" value="Znf_CCCH"/>
</dbReference>
<comment type="caution">
    <text evidence="5">The sequence shown here is derived from an EMBL/GenBank/DDBJ whole genome shotgun (WGS) entry which is preliminary data.</text>
</comment>
<protein>
    <recommendedName>
        <fullName evidence="4">C3H1-type domain-containing protein</fullName>
    </recommendedName>
</protein>
<name>A0AAE0KX93_9CHLO</name>
<dbReference type="Gene3D" id="1.25.40.20">
    <property type="entry name" value="Ankyrin repeat-containing domain"/>
    <property type="match status" value="1"/>
</dbReference>
<dbReference type="PROSITE" id="PS50088">
    <property type="entry name" value="ANK_REPEAT"/>
    <property type="match status" value="2"/>
</dbReference>
<feature type="compositionally biased region" description="Low complexity" evidence="3">
    <location>
        <begin position="1138"/>
        <end position="1155"/>
    </location>
</feature>
<evidence type="ECO:0000256" key="2">
    <source>
        <dbReference type="PROSITE-ProRule" id="PRU00723"/>
    </source>
</evidence>
<evidence type="ECO:0000256" key="1">
    <source>
        <dbReference type="PROSITE-ProRule" id="PRU00023"/>
    </source>
</evidence>
<proteinExistence type="predicted"/>
<feature type="compositionally biased region" description="Basic and acidic residues" evidence="3">
    <location>
        <begin position="410"/>
        <end position="432"/>
    </location>
</feature>
<feature type="repeat" description="ANK" evidence="1">
    <location>
        <begin position="30"/>
        <end position="62"/>
    </location>
</feature>
<feature type="compositionally biased region" description="Basic and acidic residues" evidence="3">
    <location>
        <begin position="230"/>
        <end position="241"/>
    </location>
</feature>
<feature type="compositionally biased region" description="Low complexity" evidence="3">
    <location>
        <begin position="632"/>
        <end position="646"/>
    </location>
</feature>
<keyword evidence="6" id="KW-1185">Reference proteome</keyword>
<dbReference type="PANTHER" id="PTHR24184:SF11">
    <property type="entry name" value="ANKYRIN REPEAT AND SOCS BOX CONTAINING 3"/>
    <property type="match status" value="1"/>
</dbReference>
<feature type="domain" description="C3H1-type" evidence="4">
    <location>
        <begin position="1171"/>
        <end position="1198"/>
    </location>
</feature>
<feature type="region of interest" description="Disordered" evidence="3">
    <location>
        <begin position="1050"/>
        <end position="1073"/>
    </location>
</feature>
<feature type="compositionally biased region" description="Low complexity" evidence="3">
    <location>
        <begin position="560"/>
        <end position="606"/>
    </location>
</feature>
<feature type="compositionally biased region" description="Polar residues" evidence="3">
    <location>
        <begin position="277"/>
        <end position="290"/>
    </location>
</feature>
<dbReference type="PANTHER" id="PTHR24184">
    <property type="entry name" value="SI:CH211-189E2.2"/>
    <property type="match status" value="1"/>
</dbReference>
<accession>A0AAE0KX93</accession>
<feature type="region of interest" description="Disordered" evidence="3">
    <location>
        <begin position="1126"/>
        <end position="1168"/>
    </location>
</feature>
<feature type="region of interest" description="Disordered" evidence="3">
    <location>
        <begin position="402"/>
        <end position="511"/>
    </location>
</feature>
<evidence type="ECO:0000259" key="4">
    <source>
        <dbReference type="PROSITE" id="PS50103"/>
    </source>
</evidence>
<feature type="zinc finger region" description="C3H1-type" evidence="2">
    <location>
        <begin position="1171"/>
        <end position="1198"/>
    </location>
</feature>
<dbReference type="GO" id="GO:0010468">
    <property type="term" value="P:regulation of gene expression"/>
    <property type="evidence" value="ECO:0007669"/>
    <property type="project" value="UniProtKB-ARBA"/>
</dbReference>
<keyword evidence="2" id="KW-0479">Metal-binding</keyword>
<dbReference type="Proteomes" id="UP001190700">
    <property type="component" value="Unassembled WGS sequence"/>
</dbReference>
<sequence length="1276" mass="131618">MEYLELMLQSGAHTDTFVDHSCKTREHVDWSYTALHAACRKGHADCVYLLMRAHADPTLLDTWTDRSNGEEAVRQPCVDLEDVPPRCTALMWAVACGHLDCIDALLASDAGHYALHAVGESGVTPLMVAARRRQLDAAVRLLQYGCSLGSAEKNDGYERFLRLAQQRAGRLRLTHTVPAVGAKPTCKADVAAREAADRAMYELLATEEVEKARVATKARRRAARKKARAEKKSARPADPRTDACGQQDLEDEEDGEEGPSLEEDESHPPEEGRAEGQASTLAAHGSTQQAMEDDDVGVAGDAATASPKRQRGGARDGMKETMDFDKALVQKATDVSTRVEGAGEVPAPALAPAPAPRKAVAPRKAYYCLPVDGGQMPLGCPGCQCCSQGTGAAAEAGLPCATSPQGTRHGAREVKSAAKDREDAETSRRHMGDVGAGGEAEGFTKGGEAGAHPISPSSIEAAAGTSEEKGAQGKVLLSPQEARQGSSDGRKARGAVATTPAHAHSSTNGAAASRVLVMPTLAGMPQGSMAQAEVPASVEAPGRDGTALARVTSQTSAQAQAQAAIQMLPQPQEQARAQPQEQTRAQPQEQTRAQPQEQTRAQPQEQTRAHLEAEALAISGLDGAPPNEGLGYAAQPPYSLASASSQPPAPINYPTPSLEPTSLPPSAYPLPMRVPSTLQVPEVGFSGGMPSWGGIPAQPAGWPPIRSSELMLSLQPEPDPAGPATLRGSSPKMAHGGLSPTGVLSPESPAPCLSPPGALPPGWPAHAPPTMTGFGLNSETVACNPVFGGYPPGGQVGAVGPLARLGPGATAVPCPLLFRPLESQAAPPAVAPQGVDGVVWGSGNGNRGYGGAIPLPSTTPPAPPSLALPVRAANEGFGGPLPYPAARVDASMAAPMQDAGGGPEIPFSTGFGASGVLGRGVFTAGANLQLGGSPMWAPPLGGDSHMRATVLAAAQHAWSTPSVVAHPPQSPPPSTMVELAAPRSLSAAEEEPAHLVAAAVAEGVLELPEAPLQGGAPEPTTPVALRERSWGSRGELAKVDAYITPPPCRSVGNSGGFRDGRAERGPAARGERGVAHWDMSTWETAGAVPKGGDDVEAATALLEVEQRFEQQCKLLVTGDLSPNTPLGNALGTASPWPSSAGSNTGGIASSGSSSKKSADEEGSTTRPTRAEAAKMVCRYLARGHCPYGSRCWFMHRASSSAANGALPNGQSPPGAVSMRSPPKARTRVSSKNASRPQSSSVRRAIWQPRDGSVSIDGGKENQHFAETAATPLGVAA</sequence>
<dbReference type="Pfam" id="PF12796">
    <property type="entry name" value="Ank_2"/>
    <property type="match status" value="1"/>
</dbReference>
<evidence type="ECO:0000256" key="3">
    <source>
        <dbReference type="SAM" id="MobiDB-lite"/>
    </source>
</evidence>
<evidence type="ECO:0000313" key="5">
    <source>
        <dbReference type="EMBL" id="KAK3264183.1"/>
    </source>
</evidence>
<feature type="compositionally biased region" description="Gly residues" evidence="3">
    <location>
        <begin position="434"/>
        <end position="449"/>
    </location>
</feature>
<dbReference type="InterPro" id="IPR002110">
    <property type="entry name" value="Ankyrin_rpt"/>
</dbReference>
<dbReference type="GO" id="GO:0008270">
    <property type="term" value="F:zinc ion binding"/>
    <property type="evidence" value="ECO:0007669"/>
    <property type="project" value="UniProtKB-KW"/>
</dbReference>
<dbReference type="InterPro" id="IPR036770">
    <property type="entry name" value="Ankyrin_rpt-contain_sf"/>
</dbReference>
<evidence type="ECO:0000313" key="6">
    <source>
        <dbReference type="Proteomes" id="UP001190700"/>
    </source>
</evidence>
<feature type="compositionally biased region" description="Polar residues" evidence="3">
    <location>
        <begin position="1229"/>
        <end position="1241"/>
    </location>
</feature>
<feature type="region of interest" description="Disordered" evidence="3">
    <location>
        <begin position="715"/>
        <end position="750"/>
    </location>
</feature>
<feature type="compositionally biased region" description="Basic residues" evidence="3">
    <location>
        <begin position="216"/>
        <end position="229"/>
    </location>
</feature>
<gene>
    <name evidence="5" type="ORF">CYMTET_27060</name>
</gene>
<feature type="region of interest" description="Disordered" evidence="3">
    <location>
        <begin position="216"/>
        <end position="290"/>
    </location>
</feature>
<dbReference type="SMART" id="SM00356">
    <property type="entry name" value="ZnF_C3H1"/>
    <property type="match status" value="1"/>
</dbReference>
<keyword evidence="2" id="KW-0862">Zinc</keyword>
<feature type="compositionally biased region" description="Acidic residues" evidence="3">
    <location>
        <begin position="248"/>
        <end position="265"/>
    </location>
</feature>
<feature type="region of interest" description="Disordered" evidence="3">
    <location>
        <begin position="627"/>
        <end position="654"/>
    </location>
</feature>
<feature type="compositionally biased region" description="Basic and acidic residues" evidence="3">
    <location>
        <begin position="1058"/>
        <end position="1073"/>
    </location>
</feature>
<keyword evidence="1" id="KW-0040">ANK repeat</keyword>
<feature type="region of interest" description="Disordered" evidence="3">
    <location>
        <begin position="1203"/>
        <end position="1276"/>
    </location>
</feature>
<dbReference type="EMBL" id="LGRX02014735">
    <property type="protein sequence ID" value="KAK3264183.1"/>
    <property type="molecule type" value="Genomic_DNA"/>
</dbReference>
<reference evidence="5 6" key="1">
    <citation type="journal article" date="2015" name="Genome Biol. Evol.">
        <title>Comparative Genomics of a Bacterivorous Green Alga Reveals Evolutionary Causalities and Consequences of Phago-Mixotrophic Mode of Nutrition.</title>
        <authorList>
            <person name="Burns J.A."/>
            <person name="Paasch A."/>
            <person name="Narechania A."/>
            <person name="Kim E."/>
        </authorList>
    </citation>
    <scope>NUCLEOTIDE SEQUENCE [LARGE SCALE GENOMIC DNA]</scope>
    <source>
        <strain evidence="5 6">PLY_AMNH</strain>
    </source>
</reference>
<feature type="region of interest" description="Disordered" evidence="3">
    <location>
        <begin position="560"/>
        <end position="608"/>
    </location>
</feature>
<keyword evidence="2" id="KW-0863">Zinc-finger</keyword>
<feature type="repeat" description="ANK" evidence="1">
    <location>
        <begin position="121"/>
        <end position="153"/>
    </location>
</feature>
<dbReference type="SMART" id="SM00248">
    <property type="entry name" value="ANK"/>
    <property type="match status" value="3"/>
</dbReference>
<dbReference type="Pfam" id="PF00023">
    <property type="entry name" value="Ank"/>
    <property type="match status" value="1"/>
</dbReference>
<dbReference type="AlphaFoldDB" id="A0AAE0KX93"/>